<dbReference type="STRING" id="87229.A0A4Z1KN84"/>
<organism evidence="1 2">
    <name type="scientific">Botrytis porri</name>
    <dbReference type="NCBI Taxonomy" id="87229"/>
    <lineage>
        <taxon>Eukaryota</taxon>
        <taxon>Fungi</taxon>
        <taxon>Dikarya</taxon>
        <taxon>Ascomycota</taxon>
        <taxon>Pezizomycotina</taxon>
        <taxon>Leotiomycetes</taxon>
        <taxon>Helotiales</taxon>
        <taxon>Sclerotiniaceae</taxon>
        <taxon>Botrytis</taxon>
    </lineage>
</organism>
<dbReference type="Proteomes" id="UP000297280">
    <property type="component" value="Unassembled WGS sequence"/>
</dbReference>
<proteinExistence type="predicted"/>
<protein>
    <submittedName>
        <fullName evidence="1">Uncharacterized protein</fullName>
    </submittedName>
</protein>
<keyword evidence="2" id="KW-1185">Reference proteome</keyword>
<sequence length="62" mass="7093">MAFKNILNMIEERDDPRFLARVAFGISTPRVTAMKLGKSPIFASMDDHEFSVLLEAFEKECK</sequence>
<reference evidence="1 2" key="1">
    <citation type="submission" date="2017-12" db="EMBL/GenBank/DDBJ databases">
        <title>Comparative genomics of Botrytis spp.</title>
        <authorList>
            <person name="Valero-Jimenez C.A."/>
            <person name="Tapia P."/>
            <person name="Veloso J."/>
            <person name="Silva-Moreno E."/>
            <person name="Staats M."/>
            <person name="Valdes J.H."/>
            <person name="Van Kan J.A.L."/>
        </authorList>
    </citation>
    <scope>NUCLEOTIDE SEQUENCE [LARGE SCALE GENOMIC DNA]</scope>
    <source>
        <strain evidence="1 2">MUCL3349</strain>
    </source>
</reference>
<name>A0A4Z1KN84_9HELO</name>
<evidence type="ECO:0000313" key="2">
    <source>
        <dbReference type="Proteomes" id="UP000297280"/>
    </source>
</evidence>
<dbReference type="EMBL" id="PQXO01000264">
    <property type="protein sequence ID" value="TGO86940.1"/>
    <property type="molecule type" value="Genomic_DNA"/>
</dbReference>
<dbReference type="AlphaFoldDB" id="A0A4Z1KN84"/>
<gene>
    <name evidence="1" type="ORF">BPOR_0265g00110</name>
</gene>
<evidence type="ECO:0000313" key="1">
    <source>
        <dbReference type="EMBL" id="TGO86940.1"/>
    </source>
</evidence>
<accession>A0A4Z1KN84</accession>
<comment type="caution">
    <text evidence="1">The sequence shown here is derived from an EMBL/GenBank/DDBJ whole genome shotgun (WGS) entry which is preliminary data.</text>
</comment>